<gene>
    <name evidence="13" type="primary">secG</name>
</gene>
<reference evidence="13" key="1">
    <citation type="journal article" date="2018" name="Adv. Bot. Res.">
        <title>Evolution of the Plastid Genomes in Diatoms.</title>
        <authorList>
            <person name="Yu M."/>
            <person name="Ashworth M.P."/>
            <person name="Hajrah N.H."/>
            <person name="Khiyami M.A."/>
            <person name="Sabir M.J."/>
            <person name="Alhebshi A.M."/>
            <person name="Al-Malki A.L."/>
            <person name="Sabir J.S.M."/>
            <person name="Theriot E.C."/>
            <person name="Jansen R.K."/>
        </authorList>
    </citation>
    <scope>NUCLEOTIDE SEQUENCE</scope>
</reference>
<keyword evidence="6 12" id="KW-0812">Transmembrane</keyword>
<evidence type="ECO:0000313" key="13">
    <source>
        <dbReference type="EMBL" id="AWT39064.1"/>
    </source>
</evidence>
<evidence type="ECO:0000256" key="1">
    <source>
        <dbReference type="ARBA" id="ARBA00004141"/>
    </source>
</evidence>
<dbReference type="InterPro" id="IPR004692">
    <property type="entry name" value="SecG"/>
</dbReference>
<comment type="similarity">
    <text evidence="2">Belongs to the SecG family.</text>
</comment>
<proteinExistence type="inferred from homology"/>
<dbReference type="GO" id="GO:0016020">
    <property type="term" value="C:membrane"/>
    <property type="evidence" value="ECO:0007669"/>
    <property type="project" value="UniProtKB-SubCell"/>
</dbReference>
<organism evidence="13">
    <name type="scientific">Attheya longicornis</name>
    <dbReference type="NCBI Taxonomy" id="451786"/>
    <lineage>
        <taxon>Eukaryota</taxon>
        <taxon>Sar</taxon>
        <taxon>Stramenopiles</taxon>
        <taxon>Ochrophyta</taxon>
        <taxon>Bacillariophyta</taxon>
        <taxon>Coscinodiscophyceae</taxon>
        <taxon>Chaetocerotophycidae</taxon>
        <taxon>Chaetocerotales</taxon>
        <taxon>Attheyaceae</taxon>
        <taxon>Attheya</taxon>
    </lineage>
</organism>
<keyword evidence="9" id="KW-0811">Translocation</keyword>
<evidence type="ECO:0000256" key="7">
    <source>
        <dbReference type="ARBA" id="ARBA00022927"/>
    </source>
</evidence>
<sequence length="72" mass="7859">MLKIIWGFVSLFLVVAIFLRAPQNKGLASFATKSNILGSPSSAERFLNNLTAFGILAYFVLAIQLNLSTLNL</sequence>
<keyword evidence="10 12" id="KW-0472">Membrane</keyword>
<dbReference type="GeneID" id="36958671"/>
<evidence type="ECO:0000256" key="3">
    <source>
        <dbReference type="ARBA" id="ARBA00013657"/>
    </source>
</evidence>
<dbReference type="AlphaFoldDB" id="A0A2U9NPL7"/>
<keyword evidence="8 12" id="KW-1133">Transmembrane helix</keyword>
<dbReference type="GO" id="GO:0009306">
    <property type="term" value="P:protein secretion"/>
    <property type="evidence" value="ECO:0007669"/>
    <property type="project" value="InterPro"/>
</dbReference>
<protein>
    <recommendedName>
        <fullName evidence="4">Probable protein-export membrane protein SecG</fullName>
    </recommendedName>
    <alternativeName>
        <fullName evidence="3">Probable protein-export membrane protein secG</fullName>
    </alternativeName>
</protein>
<accession>A0A2U9NPL7</accession>
<evidence type="ECO:0000256" key="5">
    <source>
        <dbReference type="ARBA" id="ARBA00022448"/>
    </source>
</evidence>
<evidence type="ECO:0000256" key="2">
    <source>
        <dbReference type="ARBA" id="ARBA00008445"/>
    </source>
</evidence>
<feature type="transmembrane region" description="Helical" evidence="12">
    <location>
        <begin position="52"/>
        <end position="70"/>
    </location>
</feature>
<comment type="subcellular location">
    <subcellularLocation>
        <location evidence="1">Membrane</location>
        <topology evidence="1">Multi-pass membrane protein</topology>
    </subcellularLocation>
</comment>
<dbReference type="EMBL" id="MG755798">
    <property type="protein sequence ID" value="AWT39064.1"/>
    <property type="molecule type" value="Genomic_DNA"/>
</dbReference>
<keyword evidence="13" id="KW-0150">Chloroplast</keyword>
<evidence type="ECO:0000256" key="4">
    <source>
        <dbReference type="ARBA" id="ARBA00015435"/>
    </source>
</evidence>
<dbReference type="RefSeq" id="YP_009496351.1">
    <property type="nucleotide sequence ID" value="NC_037999.1"/>
</dbReference>
<geneLocation type="chloroplast" evidence="13"/>
<comment type="function">
    <text evidence="11">Involved in protein export. Participates in an early event of protein translocation across the chloroplast thylakoid membrane.</text>
</comment>
<keyword evidence="13" id="KW-0934">Plastid</keyword>
<evidence type="ECO:0000256" key="6">
    <source>
        <dbReference type="ARBA" id="ARBA00022692"/>
    </source>
</evidence>
<evidence type="ECO:0000256" key="10">
    <source>
        <dbReference type="ARBA" id="ARBA00023136"/>
    </source>
</evidence>
<keyword evidence="5" id="KW-0813">Transport</keyword>
<evidence type="ECO:0000256" key="8">
    <source>
        <dbReference type="ARBA" id="ARBA00022989"/>
    </source>
</evidence>
<name>A0A2U9NPL7_9STRA</name>
<dbReference type="GO" id="GO:0015450">
    <property type="term" value="F:protein-transporting ATPase activity"/>
    <property type="evidence" value="ECO:0007669"/>
    <property type="project" value="InterPro"/>
</dbReference>
<evidence type="ECO:0000256" key="9">
    <source>
        <dbReference type="ARBA" id="ARBA00023010"/>
    </source>
</evidence>
<dbReference type="Pfam" id="PF03840">
    <property type="entry name" value="SecG"/>
    <property type="match status" value="1"/>
</dbReference>
<keyword evidence="7" id="KW-0653">Protein transport</keyword>
<evidence type="ECO:0000256" key="12">
    <source>
        <dbReference type="SAM" id="Phobius"/>
    </source>
</evidence>
<dbReference type="NCBIfam" id="TIGR00810">
    <property type="entry name" value="secG"/>
    <property type="match status" value="1"/>
</dbReference>
<evidence type="ECO:0000256" key="11">
    <source>
        <dbReference type="ARBA" id="ARBA00025638"/>
    </source>
</evidence>